<sequence>MIITLTRFLIGILLGFIAAKFTNNVPMLILKSAMMLTPNYGGCHFANWMISDKGCLKLFYELSGLLSFYV</sequence>
<dbReference type="AlphaFoldDB" id="A0A3T0KRK4"/>
<reference evidence="1 2" key="1">
    <citation type="submission" date="2018-01" db="EMBL/GenBank/DDBJ databases">
        <title>Bacillus asahii Genome sequencing and assembly.</title>
        <authorList>
            <person name="Jiang H."/>
            <person name="Feng Y."/>
            <person name="Zhao F."/>
            <person name="Lin X."/>
        </authorList>
    </citation>
    <scope>NUCLEOTIDE SEQUENCE [LARGE SCALE GENOMIC DNA]</scope>
    <source>
        <strain evidence="1 2">OM18</strain>
    </source>
</reference>
<organism evidence="1 2">
    <name type="scientific">Peribacillus asahii</name>
    <dbReference type="NCBI Taxonomy" id="228899"/>
    <lineage>
        <taxon>Bacteria</taxon>
        <taxon>Bacillati</taxon>
        <taxon>Bacillota</taxon>
        <taxon>Bacilli</taxon>
        <taxon>Bacillales</taxon>
        <taxon>Bacillaceae</taxon>
        <taxon>Peribacillus</taxon>
    </lineage>
</organism>
<protein>
    <submittedName>
        <fullName evidence="1">Uncharacterized protein</fullName>
    </submittedName>
</protein>
<dbReference type="Proteomes" id="UP000283095">
    <property type="component" value="Chromosome"/>
</dbReference>
<proteinExistence type="predicted"/>
<accession>A0A3T0KRK4</accession>
<gene>
    <name evidence="1" type="ORF">BAOM_2255</name>
</gene>
<evidence type="ECO:0000313" key="2">
    <source>
        <dbReference type="Proteomes" id="UP000283095"/>
    </source>
</evidence>
<dbReference type="KEGG" id="pasa:BAOM_2255"/>
<name>A0A3T0KRK4_9BACI</name>
<dbReference type="RefSeq" id="WP_127760258.1">
    <property type="nucleotide sequence ID" value="NZ_CP026095.1"/>
</dbReference>
<evidence type="ECO:0000313" key="1">
    <source>
        <dbReference type="EMBL" id="AZV42864.1"/>
    </source>
</evidence>
<dbReference type="EMBL" id="CP026095">
    <property type="protein sequence ID" value="AZV42864.1"/>
    <property type="molecule type" value="Genomic_DNA"/>
</dbReference>